<feature type="transmembrane region" description="Helical" evidence="1">
    <location>
        <begin position="33"/>
        <end position="56"/>
    </location>
</feature>
<keyword evidence="1" id="KW-0812">Transmembrane</keyword>
<proteinExistence type="predicted"/>
<name>A0ABR4KLX8_9EURO</name>
<gene>
    <name evidence="2" type="ORF">BJY01DRAFT_78872</name>
</gene>
<accession>A0ABR4KLX8</accession>
<sequence length="113" mass="13186">MRWRMVASWQSTLSSNWRIPVSRVRRVKLQTRILEFLFLIFSSLFILLATCSIFRMKNGGQMESKLRIPIQTVCLGFGLRSRTGLSREMIVRNCDTCSGVVYRIDDQRLLLVI</sequence>
<keyword evidence="1" id="KW-0472">Membrane</keyword>
<evidence type="ECO:0000256" key="1">
    <source>
        <dbReference type="SAM" id="Phobius"/>
    </source>
</evidence>
<organism evidence="2 3">
    <name type="scientific">Aspergillus pseudoustus</name>
    <dbReference type="NCBI Taxonomy" id="1810923"/>
    <lineage>
        <taxon>Eukaryota</taxon>
        <taxon>Fungi</taxon>
        <taxon>Dikarya</taxon>
        <taxon>Ascomycota</taxon>
        <taxon>Pezizomycotina</taxon>
        <taxon>Eurotiomycetes</taxon>
        <taxon>Eurotiomycetidae</taxon>
        <taxon>Eurotiales</taxon>
        <taxon>Aspergillaceae</taxon>
        <taxon>Aspergillus</taxon>
        <taxon>Aspergillus subgen. Nidulantes</taxon>
    </lineage>
</organism>
<keyword evidence="1" id="KW-1133">Transmembrane helix</keyword>
<comment type="caution">
    <text evidence="2">The sequence shown here is derived from an EMBL/GenBank/DDBJ whole genome shotgun (WGS) entry which is preliminary data.</text>
</comment>
<evidence type="ECO:0000313" key="3">
    <source>
        <dbReference type="Proteomes" id="UP001610446"/>
    </source>
</evidence>
<protein>
    <submittedName>
        <fullName evidence="2">Uncharacterized protein</fullName>
    </submittedName>
</protein>
<reference evidence="2 3" key="1">
    <citation type="submission" date="2024-07" db="EMBL/GenBank/DDBJ databases">
        <title>Section-level genome sequencing and comparative genomics of Aspergillus sections Usti and Cavernicolus.</title>
        <authorList>
            <consortium name="Lawrence Berkeley National Laboratory"/>
            <person name="Nybo J.L."/>
            <person name="Vesth T.C."/>
            <person name="Theobald S."/>
            <person name="Frisvad J.C."/>
            <person name="Larsen T.O."/>
            <person name="Kjaerboelling I."/>
            <person name="Rothschild-Mancinelli K."/>
            <person name="Lyhne E.K."/>
            <person name="Kogle M.E."/>
            <person name="Barry K."/>
            <person name="Clum A."/>
            <person name="Na H."/>
            <person name="Ledsgaard L."/>
            <person name="Lin J."/>
            <person name="Lipzen A."/>
            <person name="Kuo A."/>
            <person name="Riley R."/>
            <person name="Mondo S."/>
            <person name="Labutti K."/>
            <person name="Haridas S."/>
            <person name="Pangalinan J."/>
            <person name="Salamov A.A."/>
            <person name="Simmons B.A."/>
            <person name="Magnuson J.K."/>
            <person name="Chen J."/>
            <person name="Drula E."/>
            <person name="Henrissat B."/>
            <person name="Wiebenga A."/>
            <person name="Lubbers R.J."/>
            <person name="Gomes A.C."/>
            <person name="Makela M.R."/>
            <person name="Stajich J."/>
            <person name="Grigoriev I.V."/>
            <person name="Mortensen U.H."/>
            <person name="De Vries R.P."/>
            <person name="Baker S.E."/>
            <person name="Andersen M.R."/>
        </authorList>
    </citation>
    <scope>NUCLEOTIDE SEQUENCE [LARGE SCALE GENOMIC DNA]</scope>
    <source>
        <strain evidence="2 3">CBS 123904</strain>
    </source>
</reference>
<dbReference type="EMBL" id="JBFXLU010000021">
    <property type="protein sequence ID" value="KAL2853281.1"/>
    <property type="molecule type" value="Genomic_DNA"/>
</dbReference>
<dbReference type="Proteomes" id="UP001610446">
    <property type="component" value="Unassembled WGS sequence"/>
</dbReference>
<keyword evidence="3" id="KW-1185">Reference proteome</keyword>
<evidence type="ECO:0000313" key="2">
    <source>
        <dbReference type="EMBL" id="KAL2853281.1"/>
    </source>
</evidence>